<dbReference type="AlphaFoldDB" id="A0ABD1SPP0"/>
<comment type="caution">
    <text evidence="2">The sequence shown here is derived from an EMBL/GenBank/DDBJ whole genome shotgun (WGS) entry which is preliminary data.</text>
</comment>
<gene>
    <name evidence="2" type="ORF">Fot_35485</name>
</gene>
<dbReference type="Proteomes" id="UP001604277">
    <property type="component" value="Unassembled WGS sequence"/>
</dbReference>
<keyword evidence="3" id="KW-1185">Reference proteome</keyword>
<protein>
    <submittedName>
        <fullName evidence="2">Uncharacterized protein</fullName>
    </submittedName>
</protein>
<feature type="compositionally biased region" description="Polar residues" evidence="1">
    <location>
        <begin position="1"/>
        <end position="11"/>
    </location>
</feature>
<accession>A0ABD1SPP0</accession>
<evidence type="ECO:0000313" key="2">
    <source>
        <dbReference type="EMBL" id="KAL2501637.1"/>
    </source>
</evidence>
<evidence type="ECO:0000313" key="3">
    <source>
        <dbReference type="Proteomes" id="UP001604277"/>
    </source>
</evidence>
<proteinExistence type="predicted"/>
<reference evidence="3" key="1">
    <citation type="submission" date="2024-07" db="EMBL/GenBank/DDBJ databases">
        <title>Two chromosome-level genome assemblies of Korean endemic species Abeliophyllum distichum and Forsythia ovata (Oleaceae).</title>
        <authorList>
            <person name="Jang H."/>
        </authorList>
    </citation>
    <scope>NUCLEOTIDE SEQUENCE [LARGE SCALE GENOMIC DNA]</scope>
</reference>
<feature type="region of interest" description="Disordered" evidence="1">
    <location>
        <begin position="1"/>
        <end position="51"/>
    </location>
</feature>
<evidence type="ECO:0000256" key="1">
    <source>
        <dbReference type="SAM" id="MobiDB-lite"/>
    </source>
</evidence>
<dbReference type="EMBL" id="JBFOLJ010000010">
    <property type="protein sequence ID" value="KAL2501637.1"/>
    <property type="molecule type" value="Genomic_DNA"/>
</dbReference>
<sequence>MPDMTTDNSSYIPHVPEATLEVPSTSIPARPLPSPGSGRQSGKRKAGAESREKVFWAPTSLLPGKYEYINIGSRQEELDPTVLGKLPSPAAKAVAFVHKYWTSTFEKAVNNAELTELLKLAEMYTSRSHVLNCELYKLLEMKVDELRSINMEDEDVETLRVENKDLRG</sequence>
<organism evidence="2 3">
    <name type="scientific">Forsythia ovata</name>
    <dbReference type="NCBI Taxonomy" id="205694"/>
    <lineage>
        <taxon>Eukaryota</taxon>
        <taxon>Viridiplantae</taxon>
        <taxon>Streptophyta</taxon>
        <taxon>Embryophyta</taxon>
        <taxon>Tracheophyta</taxon>
        <taxon>Spermatophyta</taxon>
        <taxon>Magnoliopsida</taxon>
        <taxon>eudicotyledons</taxon>
        <taxon>Gunneridae</taxon>
        <taxon>Pentapetalae</taxon>
        <taxon>asterids</taxon>
        <taxon>lamiids</taxon>
        <taxon>Lamiales</taxon>
        <taxon>Oleaceae</taxon>
        <taxon>Forsythieae</taxon>
        <taxon>Forsythia</taxon>
    </lineage>
</organism>
<name>A0ABD1SPP0_9LAMI</name>